<dbReference type="SUPFAM" id="SSF56024">
    <property type="entry name" value="Phospholipase D/nuclease"/>
    <property type="match status" value="2"/>
</dbReference>
<dbReference type="OrthoDB" id="8828485at2"/>
<gene>
    <name evidence="8" type="ORF">DKT77_18430</name>
</gene>
<comment type="function">
    <text evidence="1">Could be a virulence factor.</text>
</comment>
<feature type="domain" description="PLD phosphodiesterase" evidence="7">
    <location>
        <begin position="264"/>
        <end position="287"/>
    </location>
</feature>
<evidence type="ECO:0000313" key="9">
    <source>
        <dbReference type="Proteomes" id="UP000245680"/>
    </source>
</evidence>
<feature type="region of interest" description="Disordered" evidence="6">
    <location>
        <begin position="1"/>
        <end position="40"/>
    </location>
</feature>
<keyword evidence="4" id="KW-0964">Secreted</keyword>
<proteinExistence type="predicted"/>
<dbReference type="PROSITE" id="PS50035">
    <property type="entry name" value="PLD"/>
    <property type="match status" value="2"/>
</dbReference>
<dbReference type="PANTHER" id="PTHR21248:SF22">
    <property type="entry name" value="PHOSPHOLIPASE D"/>
    <property type="match status" value="1"/>
</dbReference>
<dbReference type="PANTHER" id="PTHR21248">
    <property type="entry name" value="CARDIOLIPIN SYNTHASE"/>
    <property type="match status" value="1"/>
</dbReference>
<dbReference type="SMART" id="SM00155">
    <property type="entry name" value="PLDc"/>
    <property type="match status" value="2"/>
</dbReference>
<dbReference type="InterPro" id="IPR025202">
    <property type="entry name" value="PLD-like_dom"/>
</dbReference>
<evidence type="ECO:0000256" key="3">
    <source>
        <dbReference type="ARBA" id="ARBA00018392"/>
    </source>
</evidence>
<name>A0A2V2L6T0_9RHOB</name>
<evidence type="ECO:0000256" key="6">
    <source>
        <dbReference type="SAM" id="MobiDB-lite"/>
    </source>
</evidence>
<evidence type="ECO:0000259" key="7">
    <source>
        <dbReference type="PROSITE" id="PS50035"/>
    </source>
</evidence>
<dbReference type="Proteomes" id="UP000245680">
    <property type="component" value="Unassembled WGS sequence"/>
</dbReference>
<evidence type="ECO:0000256" key="5">
    <source>
        <dbReference type="ARBA" id="ARBA00029594"/>
    </source>
</evidence>
<evidence type="ECO:0000256" key="1">
    <source>
        <dbReference type="ARBA" id="ARBA00003145"/>
    </source>
</evidence>
<dbReference type="GO" id="GO:0030572">
    <property type="term" value="F:phosphatidyltransferase activity"/>
    <property type="evidence" value="ECO:0007669"/>
    <property type="project" value="UniProtKB-ARBA"/>
</dbReference>
<dbReference type="GO" id="GO:0005576">
    <property type="term" value="C:extracellular region"/>
    <property type="evidence" value="ECO:0007669"/>
    <property type="project" value="UniProtKB-SubCell"/>
</dbReference>
<dbReference type="Pfam" id="PF00614">
    <property type="entry name" value="PLDc"/>
    <property type="match status" value="1"/>
</dbReference>
<dbReference type="GO" id="GO:0032049">
    <property type="term" value="P:cardiolipin biosynthetic process"/>
    <property type="evidence" value="ECO:0007669"/>
    <property type="project" value="UniProtKB-ARBA"/>
</dbReference>
<sequence length="590" mass="63526">MPNIPCTTARPATVSAPNRRPGARDGNKRHPPASPLGTAVSAAHAAGIGQGATSNMDAATARDMTARPDDGRALPDLRVMLTAQEAYPYLESLFLQAQDRIAFSFRVFDPDTPLLSPEARRTGDTWADLVMHTLDRGVSVRGVISDFDPVGAPELHRATHRSLRRLAAAAAARGCEARLDIAAHMHPARAGWPFRLLFAPLARHRLAAIARRCAAQGPETCAALLADMPGLAPYLRARGEETGPRSVPPQPRPGALPMLHPCSHHQKIAVADGRRASIGGLDLDRRRLDSPEHDKAAKRTWHDVQIGLTGAVAAAAEAHLAAFRSEVAGRTPPAARPGLLRTLSARRNGLGALALGPRPLLTDIFARTVQGARGADRLIYLETQFLRDLRLARVLAARARAAPRLGMILVLPAAPEDAAFSGDTGFAIRFGEHLQARCLGVLRRAFGPRLTVIAPAQPRGVAPDGSRAVLCGAPIVYVHAKVSVFDDTCAIVSSANLNARSHRWDTEAGVALEDPAQVGALRRRLMAHWLPEDAATAFFEPDRAPRAWQALAETNSRTAPGHRRGFLLPFPETRTRRFGRPLPLMPHEMV</sequence>
<reference evidence="8 9" key="1">
    <citation type="submission" date="2018-05" db="EMBL/GenBank/DDBJ databases">
        <title>Rhodobacteraceae gen. nov., sp. nov. isolated from sea water.</title>
        <authorList>
            <person name="Ren Y."/>
        </authorList>
    </citation>
    <scope>NUCLEOTIDE SEQUENCE [LARGE SCALE GENOMIC DNA]</scope>
    <source>
        <strain evidence="8 9">TG-679</strain>
    </source>
</reference>
<accession>A0A2V2L6T0</accession>
<feature type="domain" description="PLD phosphodiesterase" evidence="7">
    <location>
        <begin position="479"/>
        <end position="501"/>
    </location>
</feature>
<comment type="caution">
    <text evidence="8">The sequence shown here is derived from an EMBL/GenBank/DDBJ whole genome shotgun (WGS) entry which is preliminary data.</text>
</comment>
<organism evidence="8 9">
    <name type="scientific">Meridianimarinicoccus roseus</name>
    <dbReference type="NCBI Taxonomy" id="2072018"/>
    <lineage>
        <taxon>Bacteria</taxon>
        <taxon>Pseudomonadati</taxon>
        <taxon>Pseudomonadota</taxon>
        <taxon>Alphaproteobacteria</taxon>
        <taxon>Rhodobacterales</taxon>
        <taxon>Paracoccaceae</taxon>
        <taxon>Meridianimarinicoccus</taxon>
    </lineage>
</organism>
<evidence type="ECO:0000313" key="8">
    <source>
        <dbReference type="EMBL" id="PWR01138.1"/>
    </source>
</evidence>
<dbReference type="Pfam" id="PF13091">
    <property type="entry name" value="PLDc_2"/>
    <property type="match status" value="1"/>
</dbReference>
<dbReference type="AlphaFoldDB" id="A0A2V2L6T0"/>
<comment type="subcellular location">
    <subcellularLocation>
        <location evidence="2">Secreted</location>
    </subcellularLocation>
</comment>
<evidence type="ECO:0000256" key="4">
    <source>
        <dbReference type="ARBA" id="ARBA00022525"/>
    </source>
</evidence>
<keyword evidence="9" id="KW-1185">Reference proteome</keyword>
<dbReference type="EMBL" id="QGKU01000060">
    <property type="protein sequence ID" value="PWR01138.1"/>
    <property type="molecule type" value="Genomic_DNA"/>
</dbReference>
<dbReference type="Gene3D" id="3.30.870.10">
    <property type="entry name" value="Endonuclease Chain A"/>
    <property type="match status" value="2"/>
</dbReference>
<protein>
    <recommendedName>
        <fullName evidence="3">Phospholipase D</fullName>
    </recommendedName>
    <alternativeName>
        <fullName evidence="5">Choline phosphatase</fullName>
    </alternativeName>
</protein>
<evidence type="ECO:0000256" key="2">
    <source>
        <dbReference type="ARBA" id="ARBA00004613"/>
    </source>
</evidence>
<dbReference type="InterPro" id="IPR001736">
    <property type="entry name" value="PLipase_D/transphosphatidylase"/>
</dbReference>